<name>A0A261TJ38_9BORD</name>
<keyword evidence="5 8" id="KW-0732">Signal</keyword>
<dbReference type="UniPathway" id="UPA00286"/>
<dbReference type="GO" id="GO:0042597">
    <property type="term" value="C:periplasmic space"/>
    <property type="evidence" value="ECO:0007669"/>
    <property type="project" value="UniProtKB-SubCell"/>
</dbReference>
<dbReference type="AlphaFoldDB" id="A0A261TJ38"/>
<comment type="pathway">
    <text evidence="2">Glycan biosynthesis; alginate biosynthesis.</text>
</comment>
<evidence type="ECO:0000256" key="8">
    <source>
        <dbReference type="SAM" id="SignalP"/>
    </source>
</evidence>
<dbReference type="GO" id="GO:0051301">
    <property type="term" value="P:cell division"/>
    <property type="evidence" value="ECO:0007669"/>
    <property type="project" value="UniProtKB-KW"/>
</dbReference>
<evidence type="ECO:0000256" key="2">
    <source>
        <dbReference type="ARBA" id="ARBA00005182"/>
    </source>
</evidence>
<feature type="chain" id="PRO_5012447191" description="Alginate biosynthesis protein AlgF" evidence="8">
    <location>
        <begin position="25"/>
        <end position="229"/>
    </location>
</feature>
<organism evidence="9 10">
    <name type="scientific">Bordetella genomosp. 5</name>
    <dbReference type="NCBI Taxonomy" id="1395608"/>
    <lineage>
        <taxon>Bacteria</taxon>
        <taxon>Pseudomonadati</taxon>
        <taxon>Pseudomonadota</taxon>
        <taxon>Betaproteobacteria</taxon>
        <taxon>Burkholderiales</taxon>
        <taxon>Alcaligenaceae</taxon>
        <taxon>Bordetella</taxon>
    </lineage>
</organism>
<dbReference type="RefSeq" id="WP_094801028.1">
    <property type="nucleotide sequence ID" value="NZ_NEVN01000007.1"/>
</dbReference>
<sequence>MNTLSSRLLAAALAAAALSATAPAAAQAQAEGAFAQLYAPRPPAGSSFVRVVNPGTAPIKVKLASGPEQEIGPKQRASSYAIVKGGQSFEIRIDGKVAGSLQVQPDSFNTLVPTPGAAQPFKALDDSNGNQDALKAEIRFYNLAQDCPAGSLTVANGPTLFADVAPASAKARAINPVTASLMATCGQAVTAAWPLPALQPGDHYSLFLTGSAASPQLSGQTGQTDPYTR</sequence>
<dbReference type="Pfam" id="PF11182">
    <property type="entry name" value="AlgF"/>
    <property type="match status" value="1"/>
</dbReference>
<evidence type="ECO:0000256" key="3">
    <source>
        <dbReference type="ARBA" id="ARBA00010033"/>
    </source>
</evidence>
<evidence type="ECO:0000256" key="1">
    <source>
        <dbReference type="ARBA" id="ARBA00004418"/>
    </source>
</evidence>
<evidence type="ECO:0000256" key="6">
    <source>
        <dbReference type="ARBA" id="ARBA00022764"/>
    </source>
</evidence>
<keyword evidence="7" id="KW-0016">Alginate biosynthesis</keyword>
<evidence type="ECO:0000256" key="7">
    <source>
        <dbReference type="ARBA" id="ARBA00022841"/>
    </source>
</evidence>
<proteinExistence type="inferred from homology"/>
<dbReference type="OrthoDB" id="6041764at2"/>
<accession>A0A261TJ38</accession>
<dbReference type="InterPro" id="IPR035422">
    <property type="entry name" value="AlgF"/>
</dbReference>
<keyword evidence="6" id="KW-0574">Periplasm</keyword>
<comment type="subcellular location">
    <subcellularLocation>
        <location evidence="1">Periplasm</location>
    </subcellularLocation>
</comment>
<evidence type="ECO:0000256" key="5">
    <source>
        <dbReference type="ARBA" id="ARBA00022729"/>
    </source>
</evidence>
<protein>
    <recommendedName>
        <fullName evidence="4">Alginate biosynthesis protein AlgF</fullName>
    </recommendedName>
</protein>
<comment type="similarity">
    <text evidence="3">Belongs to the AlgF family.</text>
</comment>
<comment type="caution">
    <text evidence="9">The sequence shown here is derived from an EMBL/GenBank/DDBJ whole genome shotgun (WGS) entry which is preliminary data.</text>
</comment>
<dbReference type="EMBL" id="NEVP01000008">
    <property type="protein sequence ID" value="OZI49212.1"/>
    <property type="molecule type" value="Genomic_DNA"/>
</dbReference>
<reference evidence="9 10" key="1">
    <citation type="submission" date="2017-05" db="EMBL/GenBank/DDBJ databases">
        <title>Complete and WGS of Bordetella genogroups.</title>
        <authorList>
            <person name="Spilker T."/>
            <person name="LiPuma J."/>
        </authorList>
    </citation>
    <scope>NUCLEOTIDE SEQUENCE [LARGE SCALE GENOMIC DNA]</scope>
    <source>
        <strain evidence="9 10">AU10456</strain>
    </source>
</reference>
<evidence type="ECO:0000313" key="9">
    <source>
        <dbReference type="EMBL" id="OZI49212.1"/>
    </source>
</evidence>
<keyword evidence="10" id="KW-1185">Reference proteome</keyword>
<evidence type="ECO:0000313" key="10">
    <source>
        <dbReference type="Proteomes" id="UP000216913"/>
    </source>
</evidence>
<gene>
    <name evidence="9" type="ORF">CAL25_14335</name>
</gene>
<dbReference type="GO" id="GO:0042121">
    <property type="term" value="P:alginic acid biosynthetic process"/>
    <property type="evidence" value="ECO:0007669"/>
    <property type="project" value="UniProtKB-UniPathway"/>
</dbReference>
<feature type="signal peptide" evidence="8">
    <location>
        <begin position="1"/>
        <end position="24"/>
    </location>
</feature>
<keyword evidence="9" id="KW-0131">Cell cycle</keyword>
<evidence type="ECO:0000256" key="4">
    <source>
        <dbReference type="ARBA" id="ARBA00013964"/>
    </source>
</evidence>
<dbReference type="Proteomes" id="UP000216913">
    <property type="component" value="Unassembled WGS sequence"/>
</dbReference>
<keyword evidence="9" id="KW-0132">Cell division</keyword>